<dbReference type="SUPFAM" id="SSF75399">
    <property type="entry name" value="Plakin repeat"/>
    <property type="match status" value="1"/>
</dbReference>
<feature type="non-terminal residue" evidence="1">
    <location>
        <position position="1"/>
    </location>
</feature>
<dbReference type="EMBL" id="HACG01052793">
    <property type="protein sequence ID" value="CEK99664.1"/>
    <property type="molecule type" value="Transcribed_RNA"/>
</dbReference>
<dbReference type="AlphaFoldDB" id="A0A0B7C2I0"/>
<protein>
    <submittedName>
        <fullName evidence="1">Uncharacterized protein</fullName>
    </submittedName>
</protein>
<proteinExistence type="predicted"/>
<reference evidence="1" key="1">
    <citation type="submission" date="2014-12" db="EMBL/GenBank/DDBJ databases">
        <title>Insight into the proteome of Arion vulgaris.</title>
        <authorList>
            <person name="Aradska J."/>
            <person name="Bulat T."/>
            <person name="Smidak R."/>
            <person name="Sarate P."/>
            <person name="Gangsoo J."/>
            <person name="Sialana F."/>
            <person name="Bilban M."/>
            <person name="Lubec G."/>
        </authorList>
    </citation>
    <scope>NUCLEOTIDE SEQUENCE</scope>
    <source>
        <tissue evidence="1">Skin</tissue>
    </source>
</reference>
<sequence length="80" mass="8742">VEKGVYDDVSSYFCDPETGTVLNLHEAILCGLVNDTVKEVICSNTKQPLTVREAIDLGIIDAEQSKFLDRNTGAVLSLKQ</sequence>
<name>A0A0B7C2I0_9EUPU</name>
<gene>
    <name evidence="1" type="primary">ORF221831</name>
</gene>
<feature type="non-terminal residue" evidence="1">
    <location>
        <position position="80"/>
    </location>
</feature>
<organism evidence="1">
    <name type="scientific">Arion vulgaris</name>
    <dbReference type="NCBI Taxonomy" id="1028688"/>
    <lineage>
        <taxon>Eukaryota</taxon>
        <taxon>Metazoa</taxon>
        <taxon>Spiralia</taxon>
        <taxon>Lophotrochozoa</taxon>
        <taxon>Mollusca</taxon>
        <taxon>Gastropoda</taxon>
        <taxon>Heterobranchia</taxon>
        <taxon>Euthyneura</taxon>
        <taxon>Panpulmonata</taxon>
        <taxon>Eupulmonata</taxon>
        <taxon>Stylommatophora</taxon>
        <taxon>Helicina</taxon>
        <taxon>Arionoidea</taxon>
        <taxon>Arionidae</taxon>
        <taxon>Arion</taxon>
    </lineage>
</organism>
<evidence type="ECO:0000313" key="1">
    <source>
        <dbReference type="EMBL" id="CEK99664.1"/>
    </source>
</evidence>
<dbReference type="Gene3D" id="3.90.1290.10">
    <property type="entry name" value="Plakin repeat"/>
    <property type="match status" value="1"/>
</dbReference>
<dbReference type="InterPro" id="IPR035915">
    <property type="entry name" value="Plakin_repeat_sf"/>
</dbReference>
<accession>A0A0B7C2I0</accession>